<dbReference type="SUPFAM" id="SSF48452">
    <property type="entry name" value="TPR-like"/>
    <property type="match status" value="1"/>
</dbReference>
<dbReference type="PANTHER" id="PTHR16305:SF35">
    <property type="entry name" value="TRANSCRIPTIONAL ACTIVATOR DOMAIN"/>
    <property type="match status" value="1"/>
</dbReference>
<evidence type="ECO:0000313" key="4">
    <source>
        <dbReference type="EMBL" id="GAA2048276.1"/>
    </source>
</evidence>
<dbReference type="Gene3D" id="1.25.40.10">
    <property type="entry name" value="Tetratricopeptide repeat domain"/>
    <property type="match status" value="2"/>
</dbReference>
<dbReference type="SUPFAM" id="SSF46894">
    <property type="entry name" value="C-terminal effector domain of the bipartite response regulators"/>
    <property type="match status" value="1"/>
</dbReference>
<dbReference type="InterPro" id="IPR011990">
    <property type="entry name" value="TPR-like_helical_dom_sf"/>
</dbReference>
<evidence type="ECO:0000256" key="2">
    <source>
        <dbReference type="ARBA" id="ARBA00022840"/>
    </source>
</evidence>
<evidence type="ECO:0000256" key="1">
    <source>
        <dbReference type="ARBA" id="ARBA00022741"/>
    </source>
</evidence>
<keyword evidence="5" id="KW-1185">Reference proteome</keyword>
<gene>
    <name evidence="4" type="ORF">GCM10009839_62190</name>
</gene>
<dbReference type="SUPFAM" id="SSF52540">
    <property type="entry name" value="P-loop containing nucleoside triphosphate hydrolases"/>
    <property type="match status" value="1"/>
</dbReference>
<accession>A0ABP5GJL4</accession>
<dbReference type="Pfam" id="PF13191">
    <property type="entry name" value="AAA_16"/>
    <property type="match status" value="1"/>
</dbReference>
<sequence>MLTVDEDDGLTTLSDLLERCRDGNQQIAMVSGAVGMGKTRLVHTFAEHVLGAGGRFCEATASRVERGLQFGVLSQLFLSPALPAWVRERATGQLAVRTVLTGRDEIDPLGGDEAIVSGVAHNLSALILDMFEETGRTLVLAVDDAQHADPASLRCLASVANRLRRAPMFLLVTAANGAQPLDPTFLADLPPARSRRIRLRPLGPGPVQALLAAQVGDAAAVRLAPDCLRLSGGNPAIVRGLIEDLRHQPAEAALRVGAETTAALVGILHRSDPALLRAAQWSALVAEQTSVATTARLAGQDLGTMERMLDLLEQGGVLREGRFREPALRKAVLDGLTPDQRADMHAAAAEALWLEGARASVIADHLLLAGRHDGVWTAAVLNEAAEQALADAEVGSALGYLRLAHSLATDETTRTQTRGLLSRAEWRIDPALAMRHHGYPTSAELGDLTHDGTILTRVSGLLWFGRAEEAGQAMRQAAARGGEDPRYRARLDAHRAWSSLLFPGRAEAVGVEELAARFHLGGAASGVTGGAANVALALTVGMLTDETGESATVAERVLHEFRLEERTLPVLLSAVIALSFGGRLDEAGKWADLLQQNAAEHRAPTWNALFTVARALTALRQGDVTLAEIRAREALELNPAGSWGVSVGLPLSVLLQACTAMGRYNEAFNHLRTPVPDAVFETPFGLLYLQAQGRVHYAREDLSSALRDFETVGRLAGEWRMDYPALVPWRTDAALTLLRMDEPQAAHDLVNEQLKLLTPRHTRERGISLRVLAACSDPAKRPLRLSQAVKELQVSGDRLELAYALADLGVAYHALGEISQARRISQRAFQIARQCGARALTGSLLPQTDAVQAAEEAAERQGSKPGSALSQAERRVAALAADGYTNRQIAGKLFITVSTVEQHLTKVYSKLNVTRRHDLPFGLHREAAGWGAVVPHAQ</sequence>
<dbReference type="CDD" id="cd06170">
    <property type="entry name" value="LuxR_C_like"/>
    <property type="match status" value="1"/>
</dbReference>
<dbReference type="PANTHER" id="PTHR16305">
    <property type="entry name" value="TESTICULAR SOLUBLE ADENYLYL CYCLASE"/>
    <property type="match status" value="1"/>
</dbReference>
<keyword evidence="2" id="KW-0067">ATP-binding</keyword>
<protein>
    <submittedName>
        <fullName evidence="4">LuxR C-terminal-related transcriptional regulator</fullName>
    </submittedName>
</protein>
<reference evidence="5" key="1">
    <citation type="journal article" date="2019" name="Int. J. Syst. Evol. Microbiol.">
        <title>The Global Catalogue of Microorganisms (GCM) 10K type strain sequencing project: providing services to taxonomists for standard genome sequencing and annotation.</title>
        <authorList>
            <consortium name="The Broad Institute Genomics Platform"/>
            <consortium name="The Broad Institute Genome Sequencing Center for Infectious Disease"/>
            <person name="Wu L."/>
            <person name="Ma J."/>
        </authorList>
    </citation>
    <scope>NUCLEOTIDE SEQUENCE [LARGE SCALE GENOMIC DNA]</scope>
    <source>
        <strain evidence="5">JCM 16014</strain>
    </source>
</reference>
<name>A0ABP5GJL4_9ACTN</name>
<dbReference type="PRINTS" id="PR00038">
    <property type="entry name" value="HTHLUXR"/>
</dbReference>
<dbReference type="InterPro" id="IPR041664">
    <property type="entry name" value="AAA_16"/>
</dbReference>
<dbReference type="PROSITE" id="PS50043">
    <property type="entry name" value="HTH_LUXR_2"/>
    <property type="match status" value="1"/>
</dbReference>
<dbReference type="RefSeq" id="WP_344669247.1">
    <property type="nucleotide sequence ID" value="NZ_BAAAQN010000045.1"/>
</dbReference>
<organism evidence="4 5">
    <name type="scientific">Catenulispora yoronensis</name>
    <dbReference type="NCBI Taxonomy" id="450799"/>
    <lineage>
        <taxon>Bacteria</taxon>
        <taxon>Bacillati</taxon>
        <taxon>Actinomycetota</taxon>
        <taxon>Actinomycetes</taxon>
        <taxon>Catenulisporales</taxon>
        <taxon>Catenulisporaceae</taxon>
        <taxon>Catenulispora</taxon>
    </lineage>
</organism>
<dbReference type="Gene3D" id="1.10.10.10">
    <property type="entry name" value="Winged helix-like DNA-binding domain superfamily/Winged helix DNA-binding domain"/>
    <property type="match status" value="1"/>
</dbReference>
<keyword evidence="1" id="KW-0547">Nucleotide-binding</keyword>
<dbReference type="InterPro" id="IPR016032">
    <property type="entry name" value="Sig_transdc_resp-reg_C-effctor"/>
</dbReference>
<comment type="caution">
    <text evidence="4">The sequence shown here is derived from an EMBL/GenBank/DDBJ whole genome shotgun (WGS) entry which is preliminary data.</text>
</comment>
<feature type="domain" description="HTH luxR-type" evidence="3">
    <location>
        <begin position="862"/>
        <end position="927"/>
    </location>
</feature>
<dbReference type="EMBL" id="BAAAQN010000045">
    <property type="protein sequence ID" value="GAA2048276.1"/>
    <property type="molecule type" value="Genomic_DNA"/>
</dbReference>
<evidence type="ECO:0000259" key="3">
    <source>
        <dbReference type="PROSITE" id="PS50043"/>
    </source>
</evidence>
<dbReference type="InterPro" id="IPR027417">
    <property type="entry name" value="P-loop_NTPase"/>
</dbReference>
<dbReference type="Pfam" id="PF00196">
    <property type="entry name" value="GerE"/>
    <property type="match status" value="1"/>
</dbReference>
<dbReference type="SMART" id="SM00421">
    <property type="entry name" value="HTH_LUXR"/>
    <property type="match status" value="1"/>
</dbReference>
<dbReference type="InterPro" id="IPR000792">
    <property type="entry name" value="Tscrpt_reg_LuxR_C"/>
</dbReference>
<proteinExistence type="predicted"/>
<evidence type="ECO:0000313" key="5">
    <source>
        <dbReference type="Proteomes" id="UP001500751"/>
    </source>
</evidence>
<dbReference type="InterPro" id="IPR036388">
    <property type="entry name" value="WH-like_DNA-bd_sf"/>
</dbReference>
<dbReference type="Proteomes" id="UP001500751">
    <property type="component" value="Unassembled WGS sequence"/>
</dbReference>